<dbReference type="InterPro" id="IPR007182">
    <property type="entry name" value="MnhB"/>
</dbReference>
<comment type="caution">
    <text evidence="8">The sequence shown here is derived from an EMBL/GenBank/DDBJ whole genome shotgun (WGS) entry which is preliminary data.</text>
</comment>
<evidence type="ECO:0000256" key="1">
    <source>
        <dbReference type="ARBA" id="ARBA00004651"/>
    </source>
</evidence>
<evidence type="ECO:0000259" key="7">
    <source>
        <dbReference type="Pfam" id="PF04039"/>
    </source>
</evidence>
<evidence type="ECO:0000313" key="8">
    <source>
        <dbReference type="EMBL" id="MPN42435.1"/>
    </source>
</evidence>
<reference evidence="8" key="1">
    <citation type="submission" date="2019-08" db="EMBL/GenBank/DDBJ databases">
        <authorList>
            <person name="Kucharzyk K."/>
            <person name="Murdoch R.W."/>
            <person name="Higgins S."/>
            <person name="Loffler F."/>
        </authorList>
    </citation>
    <scope>NUCLEOTIDE SEQUENCE</scope>
</reference>
<dbReference type="PANTHER" id="PTHR33932">
    <property type="entry name" value="NA(+)/H(+) ANTIPORTER SUBUNIT B"/>
    <property type="match status" value="1"/>
</dbReference>
<keyword evidence="2" id="KW-1003">Cell membrane</keyword>
<keyword evidence="5 6" id="KW-0472">Membrane</keyword>
<keyword evidence="4 6" id="KW-1133">Transmembrane helix</keyword>
<gene>
    <name evidence="8" type="ORF">SDC9_189992</name>
</gene>
<feature type="transmembrane region" description="Helical" evidence="6">
    <location>
        <begin position="58"/>
        <end position="74"/>
    </location>
</feature>
<evidence type="ECO:0000256" key="3">
    <source>
        <dbReference type="ARBA" id="ARBA00022692"/>
    </source>
</evidence>
<dbReference type="PANTHER" id="PTHR33932:SF4">
    <property type="entry name" value="NA(+)_H(+) ANTIPORTER SUBUNIT B"/>
    <property type="match status" value="1"/>
</dbReference>
<dbReference type="InterPro" id="IPR050622">
    <property type="entry name" value="CPA3_antiporter_subunitB"/>
</dbReference>
<feature type="transmembrane region" description="Helical" evidence="6">
    <location>
        <begin position="95"/>
        <end position="113"/>
    </location>
</feature>
<protein>
    <recommendedName>
        <fullName evidence="7">Na+/H+ antiporter MnhB subunit-related protein domain-containing protein</fullName>
    </recommendedName>
</protein>
<accession>A0A645HTP4</accession>
<feature type="transmembrane region" description="Helical" evidence="6">
    <location>
        <begin position="119"/>
        <end position="140"/>
    </location>
</feature>
<name>A0A645HTP4_9ZZZZ</name>
<dbReference type="GO" id="GO:0005886">
    <property type="term" value="C:plasma membrane"/>
    <property type="evidence" value="ECO:0007669"/>
    <property type="project" value="UniProtKB-SubCell"/>
</dbReference>
<feature type="domain" description="Na+/H+ antiporter MnhB subunit-related protein" evidence="7">
    <location>
        <begin position="32"/>
        <end position="137"/>
    </location>
</feature>
<dbReference type="EMBL" id="VSSQ01100162">
    <property type="protein sequence ID" value="MPN42435.1"/>
    <property type="molecule type" value="Genomic_DNA"/>
</dbReference>
<evidence type="ECO:0000256" key="2">
    <source>
        <dbReference type="ARBA" id="ARBA00022475"/>
    </source>
</evidence>
<evidence type="ECO:0000256" key="6">
    <source>
        <dbReference type="SAM" id="Phobius"/>
    </source>
</evidence>
<keyword evidence="3 6" id="KW-0812">Transmembrane</keyword>
<evidence type="ECO:0000256" key="4">
    <source>
        <dbReference type="ARBA" id="ARBA00022989"/>
    </source>
</evidence>
<sequence>MALFHFIELDKREMVVPLRRFAHDEESGSELLRYTLSFMYALFIVLGIYIIVNGADSPGGGFQGGAALATLIMARYLVKREMRYGPEVSYKLEKLVYLLIVLAIGAFLGFGFLTAHMRGYMLLMNLLIGLKVAVGFTAIFQKFIQSGREEDSH</sequence>
<evidence type="ECO:0000256" key="5">
    <source>
        <dbReference type="ARBA" id="ARBA00023136"/>
    </source>
</evidence>
<comment type="subcellular location">
    <subcellularLocation>
        <location evidence="1">Cell membrane</location>
        <topology evidence="1">Multi-pass membrane protein</topology>
    </subcellularLocation>
</comment>
<feature type="transmembrane region" description="Helical" evidence="6">
    <location>
        <begin position="31"/>
        <end position="52"/>
    </location>
</feature>
<dbReference type="Pfam" id="PF04039">
    <property type="entry name" value="MnhB"/>
    <property type="match status" value="1"/>
</dbReference>
<organism evidence="8">
    <name type="scientific">bioreactor metagenome</name>
    <dbReference type="NCBI Taxonomy" id="1076179"/>
    <lineage>
        <taxon>unclassified sequences</taxon>
        <taxon>metagenomes</taxon>
        <taxon>ecological metagenomes</taxon>
    </lineage>
</organism>
<proteinExistence type="predicted"/>
<dbReference type="AlphaFoldDB" id="A0A645HTP4"/>